<reference evidence="3 4" key="1">
    <citation type="submission" date="2019-07" db="EMBL/GenBank/DDBJ databases">
        <title>Genomic Encyclopedia of Type Strains, Phase I: the one thousand microbial genomes (KMG-I) project.</title>
        <authorList>
            <person name="Kyrpides N."/>
        </authorList>
    </citation>
    <scope>NUCLEOTIDE SEQUENCE [LARGE SCALE GENOMIC DNA]</scope>
    <source>
        <strain evidence="3 4">DSM 6562</strain>
    </source>
</reference>
<dbReference type="AlphaFoldDB" id="A0A5S4ZS25"/>
<dbReference type="InterPro" id="IPR008310">
    <property type="entry name" value="UPF0735_ACT_dom-cont"/>
</dbReference>
<protein>
    <recommendedName>
        <fullName evidence="1">UPF0735 ACT domain-containing protein LX24_01513</fullName>
    </recommendedName>
</protein>
<dbReference type="Gene3D" id="3.30.70.260">
    <property type="match status" value="1"/>
</dbReference>
<dbReference type="Proteomes" id="UP000323166">
    <property type="component" value="Unassembled WGS sequence"/>
</dbReference>
<name>A0A5S4ZS25_9FIRM</name>
<dbReference type="HAMAP" id="MF_00707">
    <property type="entry name" value="UPF0735"/>
    <property type="match status" value="1"/>
</dbReference>
<proteinExistence type="inferred from homology"/>
<accession>A0A5S4ZS25</accession>
<evidence type="ECO:0000313" key="3">
    <source>
        <dbReference type="EMBL" id="TYO95551.1"/>
    </source>
</evidence>
<evidence type="ECO:0000313" key="4">
    <source>
        <dbReference type="Proteomes" id="UP000323166"/>
    </source>
</evidence>
<keyword evidence="4" id="KW-1185">Reference proteome</keyword>
<evidence type="ECO:0000256" key="1">
    <source>
        <dbReference type="HAMAP-Rule" id="MF_00707"/>
    </source>
</evidence>
<dbReference type="CDD" id="cd04888">
    <property type="entry name" value="ACT_PheB-BS"/>
    <property type="match status" value="1"/>
</dbReference>
<organism evidence="3 4">
    <name type="scientific">Desulfallas thermosapovorans DSM 6562</name>
    <dbReference type="NCBI Taxonomy" id="1121431"/>
    <lineage>
        <taxon>Bacteria</taxon>
        <taxon>Bacillati</taxon>
        <taxon>Bacillota</taxon>
        <taxon>Clostridia</taxon>
        <taxon>Eubacteriales</taxon>
        <taxon>Desulfallaceae</taxon>
        <taxon>Desulfallas</taxon>
    </lineage>
</organism>
<dbReference type="NCBIfam" id="NF003361">
    <property type="entry name" value="PRK04435.1"/>
    <property type="match status" value="1"/>
</dbReference>
<comment type="caution">
    <text evidence="3">The sequence shown here is derived from an EMBL/GenBank/DDBJ whole genome shotgun (WGS) entry which is preliminary data.</text>
</comment>
<dbReference type="InterPro" id="IPR045865">
    <property type="entry name" value="ACT-like_dom_sf"/>
</dbReference>
<dbReference type="PIRSF" id="PIRSF025624">
    <property type="entry name" value="ACT_PheB"/>
    <property type="match status" value="1"/>
</dbReference>
<feature type="domain" description="ACT" evidence="2">
    <location>
        <begin position="73"/>
        <end position="148"/>
    </location>
</feature>
<gene>
    <name evidence="3" type="ORF">LX24_01513</name>
</gene>
<dbReference type="SUPFAM" id="SSF55021">
    <property type="entry name" value="ACT-like"/>
    <property type="match status" value="1"/>
</dbReference>
<dbReference type="PROSITE" id="PS51671">
    <property type="entry name" value="ACT"/>
    <property type="match status" value="1"/>
</dbReference>
<dbReference type="EMBL" id="VNHM01000007">
    <property type="protein sequence ID" value="TYO95551.1"/>
    <property type="molecule type" value="Genomic_DNA"/>
</dbReference>
<comment type="similarity">
    <text evidence="1">Belongs to the UPF0735 family.</text>
</comment>
<dbReference type="InterPro" id="IPR002912">
    <property type="entry name" value="ACT_dom"/>
</dbReference>
<evidence type="ECO:0000259" key="2">
    <source>
        <dbReference type="PROSITE" id="PS51671"/>
    </source>
</evidence>
<sequence>MVAGKVPRFFLVQEDILPEAFYKTVQAKELLLSGEVATVNEAVERVNLSRSAFYKYKDKVYPFYRWNRDQTVILEMLLEHRSGVLSAVLNSIAAVGGNIITINQNIPQQGVAMATVTIETAGLKCDVENMLEMLRGTPGVKAAKPLGADGTRD</sequence>